<proteinExistence type="predicted"/>
<evidence type="ECO:0000313" key="1">
    <source>
        <dbReference type="EMBL" id="OIQ64964.1"/>
    </source>
</evidence>
<reference evidence="1" key="1">
    <citation type="submission" date="2016-10" db="EMBL/GenBank/DDBJ databases">
        <title>Sequence of Gallionella enrichment culture.</title>
        <authorList>
            <person name="Poehlein A."/>
            <person name="Muehling M."/>
            <person name="Daniel R."/>
        </authorList>
    </citation>
    <scope>NUCLEOTIDE SEQUENCE</scope>
</reference>
<dbReference type="AlphaFoldDB" id="A0A1J5PBV3"/>
<gene>
    <name evidence="1" type="ORF">GALL_534830</name>
</gene>
<accession>A0A1J5PBV3</accession>
<sequence>MHVQDLLAALDIRVRDVDLAVKAAGAQQRRVQHIAPVSGRNDDDPLVRLKPVHLDQQLVQRLLTLVIAAAVACATRPAHGVDLVDEHDTRRVFLRLLEHVAHTACAHAHEHFHEVRARDGEERHARLARNRARQQRLTGAGRANKQRALGNLAPQTAELLRVAQELDDLLKLLLCLINPRHVVKRHPALLFGQQLGPAFAEPHRPAFAAALHPVHEEYPHADEH</sequence>
<protein>
    <submittedName>
        <fullName evidence="1">Uncharacterized protein</fullName>
    </submittedName>
</protein>
<dbReference type="EMBL" id="MLJW01007698">
    <property type="protein sequence ID" value="OIQ64964.1"/>
    <property type="molecule type" value="Genomic_DNA"/>
</dbReference>
<comment type="caution">
    <text evidence="1">The sequence shown here is derived from an EMBL/GenBank/DDBJ whole genome shotgun (WGS) entry which is preliminary data.</text>
</comment>
<organism evidence="1">
    <name type="scientific">mine drainage metagenome</name>
    <dbReference type="NCBI Taxonomy" id="410659"/>
    <lineage>
        <taxon>unclassified sequences</taxon>
        <taxon>metagenomes</taxon>
        <taxon>ecological metagenomes</taxon>
    </lineage>
</organism>
<name>A0A1J5PBV3_9ZZZZ</name>